<evidence type="ECO:0000256" key="1">
    <source>
        <dbReference type="ARBA" id="ARBA00023002"/>
    </source>
</evidence>
<dbReference type="Gene3D" id="2.30.110.10">
    <property type="entry name" value="Electron Transport, Fmn-binding Protein, Chain A"/>
    <property type="match status" value="1"/>
</dbReference>
<gene>
    <name evidence="3" type="ORF">GCM10017790_75300</name>
</gene>
<dbReference type="PANTHER" id="PTHR35176:SF6">
    <property type="entry name" value="HEME OXYGENASE HI_0854-RELATED"/>
    <property type="match status" value="1"/>
</dbReference>
<feature type="domain" description="Pyridoxamine 5'-phosphate oxidase N-terminal" evidence="2">
    <location>
        <begin position="8"/>
        <end position="122"/>
    </location>
</feature>
<name>A0ABQ3M940_9PSEU</name>
<dbReference type="Proteomes" id="UP000635387">
    <property type="component" value="Unassembled WGS sequence"/>
</dbReference>
<protein>
    <recommendedName>
        <fullName evidence="2">Pyridoxamine 5'-phosphate oxidase N-terminal domain-containing protein</fullName>
    </recommendedName>
</protein>
<keyword evidence="1" id="KW-0560">Oxidoreductase</keyword>
<evidence type="ECO:0000313" key="4">
    <source>
        <dbReference type="Proteomes" id="UP000635387"/>
    </source>
</evidence>
<dbReference type="Pfam" id="PF01243">
    <property type="entry name" value="PNPOx_N"/>
    <property type="match status" value="1"/>
</dbReference>
<evidence type="ECO:0000313" key="3">
    <source>
        <dbReference type="EMBL" id="GHH34817.1"/>
    </source>
</evidence>
<comment type="caution">
    <text evidence="3">The sequence shown here is derived from an EMBL/GenBank/DDBJ whole genome shotgun (WGS) entry which is preliminary data.</text>
</comment>
<dbReference type="InterPro" id="IPR011576">
    <property type="entry name" value="Pyridox_Oxase_N"/>
</dbReference>
<dbReference type="InterPro" id="IPR052019">
    <property type="entry name" value="F420H2_bilvrd_red/Heme_oxyg"/>
</dbReference>
<dbReference type="SUPFAM" id="SSF50475">
    <property type="entry name" value="FMN-binding split barrel"/>
    <property type="match status" value="1"/>
</dbReference>
<dbReference type="EMBL" id="BNAY01000011">
    <property type="protein sequence ID" value="GHH34817.1"/>
    <property type="molecule type" value="Genomic_DNA"/>
</dbReference>
<dbReference type="PANTHER" id="PTHR35176">
    <property type="entry name" value="HEME OXYGENASE HI_0854-RELATED"/>
    <property type="match status" value="1"/>
</dbReference>
<dbReference type="InterPro" id="IPR012349">
    <property type="entry name" value="Split_barrel_FMN-bd"/>
</dbReference>
<organism evidence="3 4">
    <name type="scientific">Amycolatopsis oliviviridis</name>
    <dbReference type="NCBI Taxonomy" id="1471590"/>
    <lineage>
        <taxon>Bacteria</taxon>
        <taxon>Bacillati</taxon>
        <taxon>Actinomycetota</taxon>
        <taxon>Actinomycetes</taxon>
        <taxon>Pseudonocardiales</taxon>
        <taxon>Pseudonocardiaceae</taxon>
        <taxon>Amycolatopsis</taxon>
    </lineage>
</organism>
<reference evidence="4" key="1">
    <citation type="journal article" date="2019" name="Int. J. Syst. Evol. Microbiol.">
        <title>The Global Catalogue of Microorganisms (GCM) 10K type strain sequencing project: providing services to taxonomists for standard genome sequencing and annotation.</title>
        <authorList>
            <consortium name="The Broad Institute Genomics Platform"/>
            <consortium name="The Broad Institute Genome Sequencing Center for Infectious Disease"/>
            <person name="Wu L."/>
            <person name="Ma J."/>
        </authorList>
    </citation>
    <scope>NUCLEOTIDE SEQUENCE [LARGE SCALE GENOMIC DNA]</scope>
    <source>
        <strain evidence="4">CGMCC 4.7683</strain>
    </source>
</reference>
<evidence type="ECO:0000259" key="2">
    <source>
        <dbReference type="Pfam" id="PF01243"/>
    </source>
</evidence>
<accession>A0ABQ3M940</accession>
<keyword evidence="4" id="KW-1185">Reference proteome</keyword>
<proteinExistence type="predicted"/>
<dbReference type="RefSeq" id="WP_191259180.1">
    <property type="nucleotide sequence ID" value="NZ_BNAY01000011.1"/>
</dbReference>
<sequence>MNHNGMIEYVRERRTGVVSTLGPGGEPQSAYLTLAVTDRGEFVFDAKPDSRKVANLRRDGRIAIVVGGDDGTTLQCEGVADIPADDEFERCKAAYLRAFPEFADSLAGGNVVVLRVALHWARYGDFRAGAPEPREIRLPSSP</sequence>